<feature type="domain" description="G-protein coupled receptors family 1 profile" evidence="14">
    <location>
        <begin position="38"/>
        <end position="287"/>
    </location>
</feature>
<evidence type="ECO:0000256" key="7">
    <source>
        <dbReference type="ARBA" id="ARBA00022989"/>
    </source>
</evidence>
<keyword evidence="8 12" id="KW-0297">G-protein coupled receptor</keyword>
<dbReference type="PROSITE" id="PS50262">
    <property type="entry name" value="G_PROTEIN_RECEP_F1_2"/>
    <property type="match status" value="1"/>
</dbReference>
<evidence type="ECO:0000313" key="16">
    <source>
        <dbReference type="Proteomes" id="UP000314985"/>
    </source>
</evidence>
<sequence length="311" mass="35163">MNHTVITEFVLLGLSDDPDLQVVILLFLFVTYVSGVTGNLTIITLTLVDPHLQTPMYFFLRNFSFLEISFTTASIPRFLGAVITRDKTISYHNCAAQLSLSIFMGVTEFYVLTAMSYDRYVAICKPLHYTTIMNRKLCILLVLCAWLGGFLTIFPPLMLLLQLDYCASNVIDHFACDYFPLLQLSCSDTWLLEVTGFYFALVTLLFTLALVILSYMYIIRTILRIPSANQRKKAFSTCSSHMIVISISYGSCIFMYANPSAKEKASLTKGVAILNTSVAPMLNPFIYTLRNQQVKQAFKDMLYKAVFSARK</sequence>
<dbReference type="CDD" id="cd15912">
    <property type="entry name" value="7tmA_OR6C-like"/>
    <property type="match status" value="1"/>
</dbReference>
<dbReference type="GO" id="GO:0004930">
    <property type="term" value="F:G protein-coupled receptor activity"/>
    <property type="evidence" value="ECO:0007669"/>
    <property type="project" value="UniProtKB-KW"/>
</dbReference>
<evidence type="ECO:0000256" key="12">
    <source>
        <dbReference type="RuleBase" id="RU000688"/>
    </source>
</evidence>
<dbReference type="Ensembl" id="ENSSSCT00070059987.1">
    <property type="protein sequence ID" value="ENSSSCP00070051110.1"/>
    <property type="gene ID" value="ENSSSCG00070029840.1"/>
</dbReference>
<feature type="transmembrane region" description="Helical" evidence="13">
    <location>
        <begin position="197"/>
        <end position="218"/>
    </location>
</feature>
<dbReference type="InterPro" id="IPR000725">
    <property type="entry name" value="Olfact_rcpt"/>
</dbReference>
<dbReference type="PANTHER" id="PTHR26454">
    <property type="entry name" value="OLFACTORY RECEPTOR"/>
    <property type="match status" value="1"/>
</dbReference>
<evidence type="ECO:0000256" key="9">
    <source>
        <dbReference type="ARBA" id="ARBA00023136"/>
    </source>
</evidence>
<organism evidence="15 16">
    <name type="scientific">Sus scrofa</name>
    <name type="common">Pig</name>
    <dbReference type="NCBI Taxonomy" id="9823"/>
    <lineage>
        <taxon>Eukaryota</taxon>
        <taxon>Metazoa</taxon>
        <taxon>Chordata</taxon>
        <taxon>Craniata</taxon>
        <taxon>Vertebrata</taxon>
        <taxon>Euteleostomi</taxon>
        <taxon>Mammalia</taxon>
        <taxon>Eutheria</taxon>
        <taxon>Laurasiatheria</taxon>
        <taxon>Artiodactyla</taxon>
        <taxon>Suina</taxon>
        <taxon>Suidae</taxon>
        <taxon>Sus</taxon>
    </lineage>
</organism>
<dbReference type="InterPro" id="IPR047132">
    <property type="entry name" value="Olfact_rcpt_6C-like"/>
</dbReference>
<protein>
    <recommendedName>
        <fullName evidence="13">Olfactory receptor</fullName>
    </recommendedName>
</protein>
<comment type="similarity">
    <text evidence="12">Belongs to the G-protein coupled receptor 1 family.</text>
</comment>
<keyword evidence="5 12" id="KW-0812">Transmembrane</keyword>
<keyword evidence="6 13" id="KW-0552">Olfaction</keyword>
<dbReference type="GO" id="GO:0005886">
    <property type="term" value="C:plasma membrane"/>
    <property type="evidence" value="ECO:0007669"/>
    <property type="project" value="UniProtKB-SubCell"/>
</dbReference>
<evidence type="ECO:0000256" key="6">
    <source>
        <dbReference type="ARBA" id="ARBA00022725"/>
    </source>
</evidence>
<dbReference type="InterPro" id="IPR017452">
    <property type="entry name" value="GPCR_Rhodpsn_7TM"/>
</dbReference>
<dbReference type="Gene3D" id="1.20.1070.10">
    <property type="entry name" value="Rhodopsin 7-helix transmembrane proteins"/>
    <property type="match status" value="1"/>
</dbReference>
<feature type="transmembrane region" description="Helical" evidence="13">
    <location>
        <begin position="60"/>
        <end position="83"/>
    </location>
</feature>
<comment type="subcellular location">
    <subcellularLocation>
        <location evidence="2 13">Cell membrane</location>
        <topology evidence="2 13">Multi-pass membrane protein</topology>
    </subcellularLocation>
</comment>
<dbReference type="PROSITE" id="PS00237">
    <property type="entry name" value="G_PROTEIN_RECEP_F1_1"/>
    <property type="match status" value="1"/>
</dbReference>
<feature type="transmembrane region" description="Helical" evidence="13">
    <location>
        <begin position="20"/>
        <end position="48"/>
    </location>
</feature>
<accession>A0A4X1W459</accession>
<dbReference type="Pfam" id="PF13853">
    <property type="entry name" value="7tm_4"/>
    <property type="match status" value="1"/>
</dbReference>
<proteinExistence type="inferred from homology"/>
<name>A0A4X1W459_PIG</name>
<reference evidence="15 16" key="1">
    <citation type="submission" date="2017-08" db="EMBL/GenBank/DDBJ databases">
        <title>USMARCv1.0.</title>
        <authorList>
            <person name="Hannum G.I."/>
            <person name="Koren S."/>
            <person name="Schroeder S.G."/>
            <person name="Chin S.C."/>
            <person name="Nonneman D.J."/>
            <person name="Becker S.A."/>
            <person name="Rosen B.D."/>
            <person name="Bickhart D.M."/>
            <person name="Putnam N.H."/>
            <person name="Green R.E."/>
            <person name="Tuggle C.K."/>
            <person name="Liu H."/>
            <person name="Rohrer G.A."/>
            <person name="Warr A."/>
            <person name="Hall R."/>
            <person name="Kim K."/>
            <person name="Hume D.A."/>
            <person name="Talbot R."/>
            <person name="Chow W."/>
            <person name="Howe K."/>
            <person name="Schwartz A.S."/>
            <person name="Watson M."/>
            <person name="Archibald A.L."/>
            <person name="Phillippy A.M."/>
            <person name="Smith T.P.L."/>
        </authorList>
    </citation>
    <scope>NUCLEOTIDE SEQUENCE [LARGE SCALE GENOMIC DNA]</scope>
</reference>
<dbReference type="GO" id="GO:0004984">
    <property type="term" value="F:olfactory receptor activity"/>
    <property type="evidence" value="ECO:0007669"/>
    <property type="project" value="InterPro"/>
</dbReference>
<evidence type="ECO:0000256" key="4">
    <source>
        <dbReference type="ARBA" id="ARBA00022606"/>
    </source>
</evidence>
<reference evidence="15" key="2">
    <citation type="submission" date="2025-08" db="UniProtKB">
        <authorList>
            <consortium name="Ensembl"/>
        </authorList>
    </citation>
    <scope>IDENTIFICATION</scope>
</reference>
<dbReference type="SUPFAM" id="SSF81321">
    <property type="entry name" value="Family A G protein-coupled receptor-like"/>
    <property type="match status" value="1"/>
</dbReference>
<keyword evidence="11 12" id="KW-0807">Transducer</keyword>
<dbReference type="PANTHER" id="PTHR26454:SF39">
    <property type="entry name" value="OLFACTORY RECEPTOR 6C3"/>
    <property type="match status" value="1"/>
</dbReference>
<keyword evidence="3 13" id="KW-1003">Cell membrane</keyword>
<dbReference type="PRINTS" id="PR00237">
    <property type="entry name" value="GPCRRHODOPSN"/>
</dbReference>
<evidence type="ECO:0000256" key="8">
    <source>
        <dbReference type="ARBA" id="ARBA00023040"/>
    </source>
</evidence>
<keyword evidence="4 13" id="KW-0716">Sensory transduction</keyword>
<evidence type="ECO:0000313" key="15">
    <source>
        <dbReference type="Ensembl" id="ENSSSCP00070051110.1"/>
    </source>
</evidence>
<evidence type="ECO:0000256" key="11">
    <source>
        <dbReference type="ARBA" id="ARBA00023224"/>
    </source>
</evidence>
<dbReference type="InterPro" id="IPR000276">
    <property type="entry name" value="GPCR_Rhodpsn"/>
</dbReference>
<comment type="function">
    <text evidence="1">Putative odorant or sperm cell receptor.</text>
</comment>
<evidence type="ECO:0000259" key="14">
    <source>
        <dbReference type="PROSITE" id="PS50262"/>
    </source>
</evidence>
<keyword evidence="7 13" id="KW-1133">Transmembrane helix</keyword>
<evidence type="ECO:0000256" key="1">
    <source>
        <dbReference type="ARBA" id="ARBA00003929"/>
    </source>
</evidence>
<evidence type="ECO:0000256" key="5">
    <source>
        <dbReference type="ARBA" id="ARBA00022692"/>
    </source>
</evidence>
<keyword evidence="9 13" id="KW-0472">Membrane</keyword>
<dbReference type="FunFam" id="1.20.1070.10:FF:000013">
    <property type="entry name" value="Olfactory receptor"/>
    <property type="match status" value="1"/>
</dbReference>
<feature type="transmembrane region" description="Helical" evidence="13">
    <location>
        <begin position="239"/>
        <end position="258"/>
    </location>
</feature>
<feature type="transmembrane region" description="Helical" evidence="13">
    <location>
        <begin position="270"/>
        <end position="289"/>
    </location>
</feature>
<keyword evidence="10 12" id="KW-0675">Receptor</keyword>
<dbReference type="Proteomes" id="UP000314985">
    <property type="component" value="Chromosome 5"/>
</dbReference>
<evidence type="ECO:0000256" key="2">
    <source>
        <dbReference type="ARBA" id="ARBA00004651"/>
    </source>
</evidence>
<evidence type="ECO:0000256" key="3">
    <source>
        <dbReference type="ARBA" id="ARBA00022475"/>
    </source>
</evidence>
<feature type="transmembrane region" description="Helical" evidence="13">
    <location>
        <begin position="95"/>
        <end position="117"/>
    </location>
</feature>
<evidence type="ECO:0000256" key="10">
    <source>
        <dbReference type="ARBA" id="ARBA00023170"/>
    </source>
</evidence>
<dbReference type="PRINTS" id="PR00245">
    <property type="entry name" value="OLFACTORYR"/>
</dbReference>
<evidence type="ECO:0000256" key="13">
    <source>
        <dbReference type="RuleBase" id="RU363047"/>
    </source>
</evidence>
<feature type="transmembrane region" description="Helical" evidence="13">
    <location>
        <begin position="137"/>
        <end position="154"/>
    </location>
</feature>
<dbReference type="AlphaFoldDB" id="A0A4X1W459"/>